<dbReference type="PANTHER" id="PTHR46521">
    <property type="entry name" value="SUCROSE-PHOSPHATASE 2-RELATED"/>
    <property type="match status" value="1"/>
</dbReference>
<dbReference type="NCBIfam" id="TIGR01484">
    <property type="entry name" value="HAD-SF-IIB"/>
    <property type="match status" value="1"/>
</dbReference>
<dbReference type="SFLD" id="SFLDG01141">
    <property type="entry name" value="C2.B.1:_Sucrose_Phosphatase_Li"/>
    <property type="match status" value="1"/>
</dbReference>
<dbReference type="SFLD" id="SFLDS00003">
    <property type="entry name" value="Haloacid_Dehalogenase"/>
    <property type="match status" value="1"/>
</dbReference>
<dbReference type="InterPro" id="IPR006379">
    <property type="entry name" value="HAD-SF_hydro_IIB"/>
</dbReference>
<evidence type="ECO:0000313" key="4">
    <source>
        <dbReference type="Proteomes" id="UP001333818"/>
    </source>
</evidence>
<dbReference type="RefSeq" id="WP_330485322.1">
    <property type="nucleotide sequence ID" value="NZ_JAZBJZ010000099.1"/>
</dbReference>
<dbReference type="InterPro" id="IPR023214">
    <property type="entry name" value="HAD_sf"/>
</dbReference>
<gene>
    <name evidence="3" type="ORF">V2H45_19260</name>
</gene>
<evidence type="ECO:0000313" key="3">
    <source>
        <dbReference type="EMBL" id="MEE3718886.1"/>
    </source>
</evidence>
<organism evidence="3 4">
    <name type="scientific">Tumidithrix elongata BACA0141</name>
    <dbReference type="NCBI Taxonomy" id="2716417"/>
    <lineage>
        <taxon>Bacteria</taxon>
        <taxon>Bacillati</taxon>
        <taxon>Cyanobacteriota</taxon>
        <taxon>Cyanophyceae</taxon>
        <taxon>Pseudanabaenales</taxon>
        <taxon>Pseudanabaenaceae</taxon>
        <taxon>Tumidithrix</taxon>
        <taxon>Tumidithrix elongata</taxon>
    </lineage>
</organism>
<evidence type="ECO:0000259" key="2">
    <source>
        <dbReference type="Pfam" id="PF05116"/>
    </source>
</evidence>
<dbReference type="Pfam" id="PF05116">
    <property type="entry name" value="S6PP"/>
    <property type="match status" value="2"/>
</dbReference>
<dbReference type="InterPro" id="IPR036412">
    <property type="entry name" value="HAD-like_sf"/>
</dbReference>
<dbReference type="SFLD" id="SFLDG01140">
    <property type="entry name" value="C2.B:_Phosphomannomutase_and_P"/>
    <property type="match status" value="1"/>
</dbReference>
<dbReference type="InterPro" id="IPR006380">
    <property type="entry name" value="SPP-like_dom"/>
</dbReference>
<dbReference type="InterPro" id="IPR051518">
    <property type="entry name" value="Sucrose_Phosphatase"/>
</dbReference>
<protein>
    <submittedName>
        <fullName evidence="3">HAD-IIB family hydrolase</fullName>
    </submittedName>
</protein>
<dbReference type="Gene3D" id="3.40.50.1000">
    <property type="entry name" value="HAD superfamily/HAD-like"/>
    <property type="match status" value="2"/>
</dbReference>
<proteinExistence type="predicted"/>
<dbReference type="PANTHER" id="PTHR46521:SF4">
    <property type="entry name" value="SUCROSE-PHOSPHATASE 2-RELATED"/>
    <property type="match status" value="1"/>
</dbReference>
<dbReference type="AlphaFoldDB" id="A0AAW9Q176"/>
<comment type="caution">
    <text evidence="3">The sequence shown here is derived from an EMBL/GenBank/DDBJ whole genome shotgun (WGS) entry which is preliminary data.</text>
</comment>
<dbReference type="EMBL" id="JAZBJZ010000099">
    <property type="protein sequence ID" value="MEE3718886.1"/>
    <property type="molecule type" value="Genomic_DNA"/>
</dbReference>
<name>A0AAW9Q176_9CYAN</name>
<dbReference type="NCBIfam" id="TIGR01482">
    <property type="entry name" value="SPP-subfamily"/>
    <property type="match status" value="1"/>
</dbReference>
<feature type="domain" description="Sucrose phosphatase-like" evidence="2">
    <location>
        <begin position="7"/>
        <end position="130"/>
    </location>
</feature>
<dbReference type="GO" id="GO:0016791">
    <property type="term" value="F:phosphatase activity"/>
    <property type="evidence" value="ECO:0007669"/>
    <property type="project" value="UniProtKB-ARBA"/>
</dbReference>
<dbReference type="Proteomes" id="UP001333818">
    <property type="component" value="Unassembled WGS sequence"/>
</dbReference>
<keyword evidence="1 3" id="KW-0378">Hydrolase</keyword>
<keyword evidence="4" id="KW-1185">Reference proteome</keyword>
<evidence type="ECO:0000256" key="1">
    <source>
        <dbReference type="ARBA" id="ARBA00022801"/>
    </source>
</evidence>
<accession>A0AAW9Q176</accession>
<dbReference type="SUPFAM" id="SSF56784">
    <property type="entry name" value="HAD-like"/>
    <property type="match status" value="1"/>
</dbReference>
<sequence length="290" mass="33264">MTKFTNQFLLITDLDNTLVGDDLATKELNQYLSTNRQHYVLVYATGRSYNSAQHLMQERELIEPDYWVTGVGTEIYARGYLDLTWAIKISTDWNSGEIASLIDEQFPSLKPQNKAEQNPWKLSFHLDSLDRSISRLQEVCETNTKYSELENTPFPKYTSQFVMLKERKSCTNATLEKLDASLKRKGLNAQIVFSSNVDVDILPINANKGNAVQYLQEKTEIAPYRTLVCGDSGNDISMFRQDTFGVIVNNAQTELVEWYRAYSDRRHYLANNSYAGGILEAMQKFNLLFK</sequence>
<reference evidence="3" key="1">
    <citation type="submission" date="2024-01" db="EMBL/GenBank/DDBJ databases">
        <title>Bank of Algae and Cyanobacteria of the Azores (BACA) strain genomes.</title>
        <authorList>
            <person name="Luz R."/>
            <person name="Cordeiro R."/>
            <person name="Fonseca A."/>
            <person name="Goncalves V."/>
        </authorList>
    </citation>
    <scope>NUCLEOTIDE SEQUENCE</scope>
    <source>
        <strain evidence="3">BACA0141</strain>
    </source>
</reference>
<feature type="domain" description="Sucrose phosphatase-like" evidence="2">
    <location>
        <begin position="172"/>
        <end position="286"/>
    </location>
</feature>